<comment type="caution">
    <text evidence="2">The sequence shown here is derived from an EMBL/GenBank/DDBJ whole genome shotgun (WGS) entry which is preliminary data.</text>
</comment>
<evidence type="ECO:0000313" key="3">
    <source>
        <dbReference type="Proteomes" id="UP000601027"/>
    </source>
</evidence>
<name>A0ABS1XTG0_9ACTN</name>
<dbReference type="PROSITE" id="PS51318">
    <property type="entry name" value="TAT"/>
    <property type="match status" value="1"/>
</dbReference>
<sequence>MAEDVTGVRHSGPAATRRALLGLAAVLAVAAPTAAAAPVAVPATGGQLAARRWRWPPATA</sequence>
<dbReference type="Proteomes" id="UP000601027">
    <property type="component" value="Unassembled WGS sequence"/>
</dbReference>
<protein>
    <submittedName>
        <fullName evidence="2">Uncharacterized protein</fullName>
    </submittedName>
</protein>
<keyword evidence="3" id="KW-1185">Reference proteome</keyword>
<organism evidence="2 3">
    <name type="scientific">Micromonospora parastrephiae</name>
    <dbReference type="NCBI Taxonomy" id="2806101"/>
    <lineage>
        <taxon>Bacteria</taxon>
        <taxon>Bacillati</taxon>
        <taxon>Actinomycetota</taxon>
        <taxon>Actinomycetes</taxon>
        <taxon>Micromonosporales</taxon>
        <taxon>Micromonosporaceae</taxon>
        <taxon>Micromonospora</taxon>
    </lineage>
</organism>
<dbReference type="EMBL" id="JAEVHM010000044">
    <property type="protein sequence ID" value="MBM0232551.1"/>
    <property type="molecule type" value="Genomic_DNA"/>
</dbReference>
<gene>
    <name evidence="2" type="ORF">JNW91_12175</name>
</gene>
<feature type="chain" id="PRO_5045204938" evidence="1">
    <location>
        <begin position="37"/>
        <end position="60"/>
    </location>
</feature>
<reference evidence="2 3" key="1">
    <citation type="submission" date="2021-01" db="EMBL/GenBank/DDBJ databases">
        <title>Draft genome sequence of Micromonospora sp. strain STR1_7.</title>
        <authorList>
            <person name="Karlyshev A."/>
            <person name="Jawad R."/>
        </authorList>
    </citation>
    <scope>NUCLEOTIDE SEQUENCE [LARGE SCALE GENOMIC DNA]</scope>
    <source>
        <strain evidence="2 3">STR1-7</strain>
    </source>
</reference>
<accession>A0ABS1XTG0</accession>
<evidence type="ECO:0000256" key="1">
    <source>
        <dbReference type="SAM" id="SignalP"/>
    </source>
</evidence>
<keyword evidence="1" id="KW-0732">Signal</keyword>
<evidence type="ECO:0000313" key="2">
    <source>
        <dbReference type="EMBL" id="MBM0232551.1"/>
    </source>
</evidence>
<feature type="signal peptide" evidence="1">
    <location>
        <begin position="1"/>
        <end position="36"/>
    </location>
</feature>
<dbReference type="InterPro" id="IPR006311">
    <property type="entry name" value="TAT_signal"/>
</dbReference>
<proteinExistence type="predicted"/>